<name>A0A183ED87_9BILA</name>
<organism evidence="4">
    <name type="scientific">Gongylonema pulchrum</name>
    <dbReference type="NCBI Taxonomy" id="637853"/>
    <lineage>
        <taxon>Eukaryota</taxon>
        <taxon>Metazoa</taxon>
        <taxon>Ecdysozoa</taxon>
        <taxon>Nematoda</taxon>
        <taxon>Chromadorea</taxon>
        <taxon>Rhabditida</taxon>
        <taxon>Spirurina</taxon>
        <taxon>Spiruromorpha</taxon>
        <taxon>Spiruroidea</taxon>
        <taxon>Gongylonematidae</taxon>
        <taxon>Gongylonema</taxon>
    </lineage>
</organism>
<feature type="region of interest" description="Disordered" evidence="1">
    <location>
        <begin position="1"/>
        <end position="24"/>
    </location>
</feature>
<keyword evidence="3" id="KW-1185">Reference proteome</keyword>
<dbReference type="EMBL" id="UYRT01087601">
    <property type="protein sequence ID" value="VDN32740.1"/>
    <property type="molecule type" value="Genomic_DNA"/>
</dbReference>
<feature type="compositionally biased region" description="Basic and acidic residues" evidence="1">
    <location>
        <begin position="11"/>
        <end position="20"/>
    </location>
</feature>
<evidence type="ECO:0000313" key="2">
    <source>
        <dbReference type="EMBL" id="VDN32740.1"/>
    </source>
</evidence>
<protein>
    <submittedName>
        <fullName evidence="4">LisH domain-containing protein</fullName>
    </submittedName>
</protein>
<dbReference type="WBParaSite" id="GPUH_0001895301-mRNA-1">
    <property type="protein sequence ID" value="GPUH_0001895301-mRNA-1"/>
    <property type="gene ID" value="GPUH_0001895301"/>
</dbReference>
<gene>
    <name evidence="2" type="ORF">GPUH_LOCUS18928</name>
</gene>
<accession>A0A183ED87</accession>
<evidence type="ECO:0000313" key="3">
    <source>
        <dbReference type="Proteomes" id="UP000271098"/>
    </source>
</evidence>
<sequence>MAMNSEGSRGSSRDGGRRGDGAPFAVNNGRLECREVSGFSEEFWDKAEWAIDWLRMEGVNEVSEALEEVHAQVMEGVVATRSATTAVEECFQPWEAVEAA</sequence>
<dbReference type="Proteomes" id="UP000271098">
    <property type="component" value="Unassembled WGS sequence"/>
</dbReference>
<reference evidence="4" key="1">
    <citation type="submission" date="2016-06" db="UniProtKB">
        <authorList>
            <consortium name="WormBaseParasite"/>
        </authorList>
    </citation>
    <scope>IDENTIFICATION</scope>
</reference>
<reference evidence="2 3" key="2">
    <citation type="submission" date="2018-11" db="EMBL/GenBank/DDBJ databases">
        <authorList>
            <consortium name="Pathogen Informatics"/>
        </authorList>
    </citation>
    <scope>NUCLEOTIDE SEQUENCE [LARGE SCALE GENOMIC DNA]</scope>
</reference>
<evidence type="ECO:0000313" key="4">
    <source>
        <dbReference type="WBParaSite" id="GPUH_0001895301-mRNA-1"/>
    </source>
</evidence>
<dbReference type="AlphaFoldDB" id="A0A183ED87"/>
<evidence type="ECO:0000256" key="1">
    <source>
        <dbReference type="SAM" id="MobiDB-lite"/>
    </source>
</evidence>
<proteinExistence type="predicted"/>